<keyword evidence="1" id="KW-0472">Membrane</keyword>
<name>A0A6M5YSY5_9BACT</name>
<dbReference type="EMBL" id="CP053452">
    <property type="protein sequence ID" value="QJW97108.1"/>
    <property type="molecule type" value="Genomic_DNA"/>
</dbReference>
<organism evidence="2 3">
    <name type="scientific">Frigoriglobus tundricola</name>
    <dbReference type="NCBI Taxonomy" id="2774151"/>
    <lineage>
        <taxon>Bacteria</taxon>
        <taxon>Pseudomonadati</taxon>
        <taxon>Planctomycetota</taxon>
        <taxon>Planctomycetia</taxon>
        <taxon>Gemmatales</taxon>
        <taxon>Gemmataceae</taxon>
        <taxon>Frigoriglobus</taxon>
    </lineage>
</organism>
<evidence type="ECO:0000313" key="2">
    <source>
        <dbReference type="EMBL" id="QJW97108.1"/>
    </source>
</evidence>
<dbReference type="AlphaFoldDB" id="A0A6M5YSY5"/>
<evidence type="ECO:0000313" key="3">
    <source>
        <dbReference type="Proteomes" id="UP000503447"/>
    </source>
</evidence>
<keyword evidence="1" id="KW-1133">Transmembrane helix</keyword>
<keyword evidence="3" id="KW-1185">Reference proteome</keyword>
<dbReference type="KEGG" id="ftj:FTUN_4673"/>
<proteinExistence type="predicted"/>
<dbReference type="Proteomes" id="UP000503447">
    <property type="component" value="Chromosome"/>
</dbReference>
<feature type="transmembrane region" description="Helical" evidence="1">
    <location>
        <begin position="47"/>
        <end position="74"/>
    </location>
</feature>
<feature type="transmembrane region" description="Helical" evidence="1">
    <location>
        <begin position="86"/>
        <end position="106"/>
    </location>
</feature>
<reference evidence="3" key="1">
    <citation type="submission" date="2020-05" db="EMBL/GenBank/DDBJ databases">
        <title>Frigoriglobus tundricola gen. nov., sp. nov., a psychrotolerant cellulolytic planctomycete of the family Gemmataceae with two divergent copies of 16S rRNA gene.</title>
        <authorList>
            <person name="Kulichevskaya I.S."/>
            <person name="Ivanova A.A."/>
            <person name="Naumoff D.G."/>
            <person name="Beletsky A.V."/>
            <person name="Rijpstra W.I.C."/>
            <person name="Sinninghe Damste J.S."/>
            <person name="Mardanov A.V."/>
            <person name="Ravin N.V."/>
            <person name="Dedysh S.N."/>
        </authorList>
    </citation>
    <scope>NUCLEOTIDE SEQUENCE [LARGE SCALE GENOMIC DNA]</scope>
    <source>
        <strain evidence="3">PL17</strain>
    </source>
</reference>
<keyword evidence="1" id="KW-0812">Transmembrane</keyword>
<evidence type="ECO:0000256" key="1">
    <source>
        <dbReference type="SAM" id="Phobius"/>
    </source>
</evidence>
<accession>A0A6M5YSY5</accession>
<gene>
    <name evidence="2" type="ORF">FTUN_4673</name>
</gene>
<protein>
    <submittedName>
        <fullName evidence="2">Uncharacterized protein</fullName>
    </submittedName>
</protein>
<sequence>MTNSGWALAISVVRKLLLARAVWLAGVEAHLRWGYEYHGRGKHQVSLLVTVAMVAVCCSALFLLCGGIVAWALRSKPAWRHWVADTILFSGWCGLAVWVAVTARIVESNIES</sequence>